<name>A0A2T4PTZ0_9STAP</name>
<sequence length="74" mass="8734">MLEVDSEYCGSLKRAGILTRDPCIPRMKERKKTGFKGACRLLQCPKRLLQIISTFKALLEYTREVLFCMWNFMR</sequence>
<evidence type="ECO:0000256" key="1">
    <source>
        <dbReference type="ARBA" id="ARBA00035259"/>
    </source>
</evidence>
<evidence type="ECO:0000313" key="3">
    <source>
        <dbReference type="EMBL" id="PTI29857.1"/>
    </source>
</evidence>
<reference evidence="3 4" key="1">
    <citation type="journal article" date="2016" name="Front. Microbiol.">
        <title>Comprehensive Phylogenetic Analysis of Bovine Non-aureus Staphylococci Species Based on Whole-Genome Sequencing.</title>
        <authorList>
            <person name="Naushad S."/>
            <person name="Barkema H.W."/>
            <person name="Luby C."/>
            <person name="Condas L.A."/>
            <person name="Nobrega D.B."/>
            <person name="Carson D.A."/>
            <person name="De Buck J."/>
        </authorList>
    </citation>
    <scope>NUCLEOTIDE SEQUENCE [LARGE SCALE GENOMIC DNA]</scope>
    <source>
        <strain evidence="3 4">SNUC 2204</strain>
    </source>
</reference>
<protein>
    <recommendedName>
        <fullName evidence="1">Small ribosomal subunit protein uS9</fullName>
    </recommendedName>
    <alternativeName>
        <fullName evidence="2">30S ribosomal protein S9</fullName>
    </alternativeName>
</protein>
<dbReference type="Proteomes" id="UP000241209">
    <property type="component" value="Unassembled WGS sequence"/>
</dbReference>
<keyword evidence="3" id="KW-0687">Ribonucleoprotein</keyword>
<dbReference type="OrthoDB" id="9803965at2"/>
<dbReference type="EMBL" id="PZFK01000010">
    <property type="protein sequence ID" value="PTI29857.1"/>
    <property type="molecule type" value="Genomic_DNA"/>
</dbReference>
<dbReference type="GO" id="GO:0003735">
    <property type="term" value="F:structural constituent of ribosome"/>
    <property type="evidence" value="ECO:0007669"/>
    <property type="project" value="InterPro"/>
</dbReference>
<dbReference type="Pfam" id="PF00380">
    <property type="entry name" value="Ribosomal_S9"/>
    <property type="match status" value="1"/>
</dbReference>
<evidence type="ECO:0000256" key="2">
    <source>
        <dbReference type="ARBA" id="ARBA00035523"/>
    </source>
</evidence>
<proteinExistence type="predicted"/>
<evidence type="ECO:0000313" key="4">
    <source>
        <dbReference type="Proteomes" id="UP000241209"/>
    </source>
</evidence>
<dbReference type="InterPro" id="IPR000754">
    <property type="entry name" value="Ribosomal_uS9"/>
</dbReference>
<dbReference type="GO" id="GO:0006412">
    <property type="term" value="P:translation"/>
    <property type="evidence" value="ECO:0007669"/>
    <property type="project" value="InterPro"/>
</dbReference>
<dbReference type="Gene3D" id="3.30.230.10">
    <property type="match status" value="1"/>
</dbReference>
<keyword evidence="3" id="KW-0689">Ribosomal protein</keyword>
<gene>
    <name evidence="3" type="primary">rpsI</name>
    <name evidence="3" type="ORF">BU072_06435</name>
</gene>
<dbReference type="AlphaFoldDB" id="A0A2T4PTZ0"/>
<dbReference type="GO" id="GO:0005840">
    <property type="term" value="C:ribosome"/>
    <property type="evidence" value="ECO:0007669"/>
    <property type="project" value="UniProtKB-KW"/>
</dbReference>
<dbReference type="InterPro" id="IPR014721">
    <property type="entry name" value="Ribsml_uS5_D2-typ_fold_subgr"/>
</dbReference>
<accession>A0A2T4PTZ0</accession>
<comment type="caution">
    <text evidence="3">The sequence shown here is derived from an EMBL/GenBank/DDBJ whole genome shotgun (WGS) entry which is preliminary data.</text>
</comment>
<organism evidence="3 4">
    <name type="scientific">Mammaliicoccus vitulinus</name>
    <dbReference type="NCBI Taxonomy" id="71237"/>
    <lineage>
        <taxon>Bacteria</taxon>
        <taxon>Bacillati</taxon>
        <taxon>Bacillota</taxon>
        <taxon>Bacilli</taxon>
        <taxon>Bacillales</taxon>
        <taxon>Staphylococcaceae</taxon>
        <taxon>Mammaliicoccus</taxon>
    </lineage>
</organism>